<gene>
    <name evidence="1" type="ORF">RGR602_PC00054</name>
</gene>
<evidence type="ECO:0000313" key="2">
    <source>
        <dbReference type="Proteomes" id="UP000031368"/>
    </source>
</evidence>
<sequence length="71" mass="7667">MNSSVIARRWGVNRGLAARGRADFLTIGESLVAPELAQARVAALRGRRCCTFAEWREDHGSDCSLSTFGAA</sequence>
<organism evidence="1 2">
    <name type="scientific">Rhizobium gallicum bv. gallicum R602sp</name>
    <dbReference type="NCBI Taxonomy" id="1041138"/>
    <lineage>
        <taxon>Bacteria</taxon>
        <taxon>Pseudomonadati</taxon>
        <taxon>Pseudomonadota</taxon>
        <taxon>Alphaproteobacteria</taxon>
        <taxon>Hyphomicrobiales</taxon>
        <taxon>Rhizobiaceae</taxon>
        <taxon>Rhizobium/Agrobacterium group</taxon>
        <taxon>Rhizobium</taxon>
    </lineage>
</organism>
<dbReference type="HOGENOM" id="CLU_2737251_0_0_5"/>
<reference evidence="1 2" key="1">
    <citation type="submission" date="2013-11" db="EMBL/GenBank/DDBJ databases">
        <title>Complete genome sequence of Rhizobium gallicum bv. gallicum R602.</title>
        <authorList>
            <person name="Bustos P."/>
            <person name="Santamaria R.I."/>
            <person name="Lozano L."/>
            <person name="Acosta J.L."/>
            <person name="Ormeno-Orrillo E."/>
            <person name="Rogel M.A."/>
            <person name="Romero D."/>
            <person name="Cevallos M.A."/>
            <person name="Martinez-Romero E."/>
            <person name="Gonzalez V."/>
        </authorList>
    </citation>
    <scope>NUCLEOTIDE SEQUENCE [LARGE SCALE GENOMIC DNA]</scope>
    <source>
        <strain evidence="1 2">R602</strain>
        <plasmid evidence="1 2">pRgalR602c</plasmid>
    </source>
</reference>
<keyword evidence="1" id="KW-0614">Plasmid</keyword>
<dbReference type="AlphaFoldDB" id="A0A0B4XAG4"/>
<accession>A0A0B4XAG4</accession>
<keyword evidence="2" id="KW-1185">Reference proteome</keyword>
<name>A0A0B4XAG4_9HYPH</name>
<dbReference type="Proteomes" id="UP000031368">
    <property type="component" value="Plasmid pRgalR602c"/>
</dbReference>
<dbReference type="EMBL" id="CP006880">
    <property type="protein sequence ID" value="AJD44101.1"/>
    <property type="molecule type" value="Genomic_DNA"/>
</dbReference>
<proteinExistence type="predicted"/>
<dbReference type="KEGG" id="rga:RGR602_PC00054"/>
<evidence type="ECO:0000313" key="1">
    <source>
        <dbReference type="EMBL" id="AJD44101.1"/>
    </source>
</evidence>
<geneLocation type="plasmid" evidence="1 2">
    <name>pRgalR602c</name>
</geneLocation>
<protein>
    <submittedName>
        <fullName evidence="1">Uncharacterized protein</fullName>
    </submittedName>
</protein>